<dbReference type="Gramene" id="TraesSTA7D03G04406760.1">
    <property type="protein sequence ID" value="TraesSTA7D03G04406760.1.CDS1"/>
    <property type="gene ID" value="TraesSTA7D03G04406760"/>
</dbReference>
<dbReference type="Gramene" id="TraesLDM7D03G04419250.1">
    <property type="protein sequence ID" value="TraesLDM7D03G04419250.1.CDS1"/>
    <property type="gene ID" value="TraesLDM7D03G04419250"/>
</dbReference>
<protein>
    <submittedName>
        <fullName evidence="2">Uncharacterized protein</fullName>
    </submittedName>
</protein>
<reference evidence="2" key="2">
    <citation type="submission" date="2018-10" db="UniProtKB">
        <authorList>
            <consortium name="EnsemblPlants"/>
        </authorList>
    </citation>
    <scope>IDENTIFICATION</scope>
</reference>
<dbReference type="Gramene" id="TraesARI7D03G04489280.1">
    <property type="protein sequence ID" value="TraesARI7D03G04489280.1.CDS1"/>
    <property type="gene ID" value="TraesARI7D03G04489280"/>
</dbReference>
<dbReference type="Gramene" id="TraesWEE_scaffold_077654_01G000100.1">
    <property type="protein sequence ID" value="TraesWEE_scaffold_077654_01G000100.1"/>
    <property type="gene ID" value="TraesWEE_scaffold_077654_01G000100"/>
</dbReference>
<dbReference type="Proteomes" id="UP000019116">
    <property type="component" value="Chromosome 7D"/>
</dbReference>
<reference evidence="2" key="1">
    <citation type="submission" date="2018-08" db="EMBL/GenBank/DDBJ databases">
        <authorList>
            <person name="Rossello M."/>
        </authorList>
    </citation>
    <scope>NUCLEOTIDE SEQUENCE [LARGE SCALE GENOMIC DNA]</scope>
    <source>
        <strain evidence="2">cv. Chinese Spring</strain>
    </source>
</reference>
<dbReference type="EnsemblPlants" id="TraesCS7D02G339500.1">
    <property type="protein sequence ID" value="TraesCS7D02G339500.1.cds1"/>
    <property type="gene ID" value="TraesCS7D02G339500"/>
</dbReference>
<dbReference type="AlphaFoldDB" id="A0A3B6TGV0"/>
<dbReference type="Gramene" id="TraesNOR7D03G04461800.1">
    <property type="protein sequence ID" value="TraesNOR7D03G04461800.1.CDS1"/>
    <property type="gene ID" value="TraesNOR7D03G04461800"/>
</dbReference>
<dbReference type="Gramene" id="TraesCS7D03G0801700.1">
    <property type="protein sequence ID" value="TraesCS7D03G0801700.1.CDS1"/>
    <property type="gene ID" value="TraesCS7D03G0801700"/>
</dbReference>
<feature type="region of interest" description="Disordered" evidence="1">
    <location>
        <begin position="1"/>
        <end position="41"/>
    </location>
</feature>
<dbReference type="Gramene" id="TraesROB_scaffold_162645_01G000100.1">
    <property type="protein sequence ID" value="TraesROB_scaffold_162645_01G000100.1"/>
    <property type="gene ID" value="TraesROB_scaffold_162645_01G000100"/>
</dbReference>
<accession>A0A3B6TGV0</accession>
<dbReference type="Gramene" id="TraesCLE_scaffold_075579_01G000100.1">
    <property type="protein sequence ID" value="TraesCLE_scaffold_075579_01G000100.1"/>
    <property type="gene ID" value="TraesCLE_scaffold_075579_01G000100"/>
</dbReference>
<evidence type="ECO:0000313" key="2">
    <source>
        <dbReference type="EnsemblPlants" id="TraesCS7D02G339500.1.cds1"/>
    </source>
</evidence>
<dbReference type="Gramene" id="TraesCAD_scaffold_172050_01G000100.1">
    <property type="protein sequence ID" value="TraesCAD_scaffold_172050_01G000100.1"/>
    <property type="gene ID" value="TraesCAD_scaffold_172050_01G000100"/>
</dbReference>
<organism evidence="2">
    <name type="scientific">Triticum aestivum</name>
    <name type="common">Wheat</name>
    <dbReference type="NCBI Taxonomy" id="4565"/>
    <lineage>
        <taxon>Eukaryota</taxon>
        <taxon>Viridiplantae</taxon>
        <taxon>Streptophyta</taxon>
        <taxon>Embryophyta</taxon>
        <taxon>Tracheophyta</taxon>
        <taxon>Spermatophyta</taxon>
        <taxon>Magnoliopsida</taxon>
        <taxon>Liliopsida</taxon>
        <taxon>Poales</taxon>
        <taxon>Poaceae</taxon>
        <taxon>BOP clade</taxon>
        <taxon>Pooideae</taxon>
        <taxon>Triticodae</taxon>
        <taxon>Triticeae</taxon>
        <taxon>Triticinae</taxon>
        <taxon>Triticum</taxon>
    </lineage>
</organism>
<evidence type="ECO:0000313" key="3">
    <source>
        <dbReference type="Proteomes" id="UP000019116"/>
    </source>
</evidence>
<dbReference type="Gramene" id="TraesMAC7D03G04404780.1">
    <property type="protein sequence ID" value="TraesMAC7D03G04404780.1.CDS1"/>
    <property type="gene ID" value="TraesMAC7D03G04404780"/>
</dbReference>
<name>A0A3B6TGV0_WHEAT</name>
<dbReference type="OrthoDB" id="721620at2759"/>
<dbReference type="Gramene" id="TraesLAC7D03G04359710.1">
    <property type="protein sequence ID" value="TraesLAC7D03G04359710.1.CDS1"/>
    <property type="gene ID" value="TraesLAC7D03G04359710"/>
</dbReference>
<keyword evidence="3" id="KW-1185">Reference proteome</keyword>
<feature type="region of interest" description="Disordered" evidence="1">
    <location>
        <begin position="87"/>
        <end position="126"/>
    </location>
</feature>
<evidence type="ECO:0000256" key="1">
    <source>
        <dbReference type="SAM" id="MobiDB-lite"/>
    </source>
</evidence>
<sequence>MWKSWCSGSAGGVRGSSSSDGSWRRRRRSAGPSVSMVADSSIKEEIVISPSDEEDQALPQQGPQLLKEAALTDEDFVCQIEFMTERSLHDMGPSPPSPERVKEDSVSPLHHHVKTEPASTHLPMKE</sequence>
<proteinExistence type="predicted"/>
<dbReference type="Gramene" id="TraesCS7D02G339500.1">
    <property type="protein sequence ID" value="TraesCS7D02G339500.1.cds1"/>
    <property type="gene ID" value="TraesCS7D02G339500"/>
</dbReference>
<dbReference type="Gramene" id="TraesSYM7D03G04466570.1">
    <property type="protein sequence ID" value="TraesSYM7D03G04466570.1.CDS1"/>
    <property type="gene ID" value="TraesSYM7D03G04466570"/>
</dbReference>
<dbReference type="Gramene" id="TraesJAG7D03G04395980.1">
    <property type="protein sequence ID" value="TraesJAG7D03G04395980.1.CDS1"/>
    <property type="gene ID" value="TraesJAG7D03G04395980"/>
</dbReference>